<dbReference type="RefSeq" id="WP_248158271.1">
    <property type="nucleotide sequence ID" value="NZ_JALNMJ010000022.1"/>
</dbReference>
<gene>
    <name evidence="3" type="ORF">M0H32_23815</name>
</gene>
<evidence type="ECO:0000313" key="4">
    <source>
        <dbReference type="Proteomes" id="UP001431221"/>
    </source>
</evidence>
<feature type="region of interest" description="Disordered" evidence="1">
    <location>
        <begin position="185"/>
        <end position="221"/>
    </location>
</feature>
<evidence type="ECO:0000313" key="3">
    <source>
        <dbReference type="EMBL" id="MCK7615204.1"/>
    </source>
</evidence>
<name>A0ABT0H0I3_9HYPH</name>
<evidence type="ECO:0000256" key="1">
    <source>
        <dbReference type="SAM" id="MobiDB-lite"/>
    </source>
</evidence>
<feature type="region of interest" description="Disordered" evidence="1">
    <location>
        <begin position="146"/>
        <end position="172"/>
    </location>
</feature>
<dbReference type="Proteomes" id="UP001431221">
    <property type="component" value="Unassembled WGS sequence"/>
</dbReference>
<protein>
    <submittedName>
        <fullName evidence="3">DUF2312 domain-containing protein</fullName>
    </submittedName>
</protein>
<comment type="caution">
    <text evidence="3">The sequence shown here is derived from an EMBL/GenBank/DDBJ whole genome shotgun (WGS) entry which is preliminary data.</text>
</comment>
<proteinExistence type="predicted"/>
<dbReference type="InterPro" id="IPR046367">
    <property type="entry name" value="GapR-like_DNA-bd"/>
</dbReference>
<organism evidence="3 4">
    <name type="scientific">Roseibium sediminicola</name>
    <dbReference type="NCBI Taxonomy" id="2933272"/>
    <lineage>
        <taxon>Bacteria</taxon>
        <taxon>Pseudomonadati</taxon>
        <taxon>Pseudomonadota</taxon>
        <taxon>Alphaproteobacteria</taxon>
        <taxon>Hyphomicrobiales</taxon>
        <taxon>Stappiaceae</taxon>
        <taxon>Roseibium</taxon>
    </lineage>
</organism>
<sequence length="221" mass="24267">MATSPGRNTVSASQLQGYIDRIERLRAEKKQIGEDEKAVFAELKAAGFTPARVRDVLKIRDAKPGDYDEAKAELDMYLHALGMERESPLFQAVGLMDVDITARDQVIEAFKLLVPKKGEIIVKIGKTPVRLWRDSDGEAHAEDYREPKAAAQSSAVQQAAQPRKEVPDVDDAGAEVLGAEAYKANEPITSNPFPWDDKRRQAFDKGWRDASGTDGMGPGGD</sequence>
<dbReference type="Pfam" id="PF10073">
    <property type="entry name" value="GapR_DNA-bd"/>
    <property type="match status" value="1"/>
</dbReference>
<reference evidence="3" key="1">
    <citation type="submission" date="2022-04" db="EMBL/GenBank/DDBJ databases">
        <title>Roseibium sp. CAU 1639 isolated from mud.</title>
        <authorList>
            <person name="Kim W."/>
        </authorList>
    </citation>
    <scope>NUCLEOTIDE SEQUENCE</scope>
    <source>
        <strain evidence="3">CAU 1639</strain>
    </source>
</reference>
<accession>A0ABT0H0I3</accession>
<feature type="compositionally biased region" description="Low complexity" evidence="1">
    <location>
        <begin position="149"/>
        <end position="161"/>
    </location>
</feature>
<feature type="compositionally biased region" description="Basic and acidic residues" evidence="1">
    <location>
        <begin position="195"/>
        <end position="208"/>
    </location>
</feature>
<evidence type="ECO:0000259" key="2">
    <source>
        <dbReference type="Pfam" id="PF10073"/>
    </source>
</evidence>
<feature type="domain" description="GapR-like DNA-binding" evidence="2">
    <location>
        <begin position="12"/>
        <end position="82"/>
    </location>
</feature>
<dbReference type="EMBL" id="JALNMJ010000022">
    <property type="protein sequence ID" value="MCK7615204.1"/>
    <property type="molecule type" value="Genomic_DNA"/>
</dbReference>
<keyword evidence="4" id="KW-1185">Reference proteome</keyword>